<protein>
    <submittedName>
        <fullName evidence="1">Uncharacterized protein</fullName>
    </submittedName>
</protein>
<organism evidence="1 2">
    <name type="scientific">Lactiplantibacillus nangangensis</name>
    <dbReference type="NCBI Taxonomy" id="2559917"/>
    <lineage>
        <taxon>Bacteria</taxon>
        <taxon>Bacillati</taxon>
        <taxon>Bacillota</taxon>
        <taxon>Bacilli</taxon>
        <taxon>Lactobacillales</taxon>
        <taxon>Lactobacillaceae</taxon>
        <taxon>Lactiplantibacillus</taxon>
    </lineage>
</organism>
<keyword evidence="2" id="KW-1185">Reference proteome</keyword>
<evidence type="ECO:0000313" key="2">
    <source>
        <dbReference type="Proteomes" id="UP001596171"/>
    </source>
</evidence>
<dbReference type="EMBL" id="JBHSSE010000021">
    <property type="protein sequence ID" value="MFC6202302.1"/>
    <property type="molecule type" value="Genomic_DNA"/>
</dbReference>
<sequence>MGFNQVSGGKSTVMLQNRYKRWFWQDERAGFYGFQVQTTNNGSHLVNYSLNLTSS</sequence>
<accession>A0ABW1SKR5</accession>
<proteinExistence type="predicted"/>
<reference evidence="2" key="1">
    <citation type="journal article" date="2019" name="Int. J. Syst. Evol. Microbiol.">
        <title>The Global Catalogue of Microorganisms (GCM) 10K type strain sequencing project: providing services to taxonomists for standard genome sequencing and annotation.</title>
        <authorList>
            <consortium name="The Broad Institute Genomics Platform"/>
            <consortium name="The Broad Institute Genome Sequencing Center for Infectious Disease"/>
            <person name="Wu L."/>
            <person name="Ma J."/>
        </authorList>
    </citation>
    <scope>NUCLEOTIDE SEQUENCE [LARGE SCALE GENOMIC DNA]</scope>
    <source>
        <strain evidence="2">CCM 8930</strain>
    </source>
</reference>
<comment type="caution">
    <text evidence="1">The sequence shown here is derived from an EMBL/GenBank/DDBJ whole genome shotgun (WGS) entry which is preliminary data.</text>
</comment>
<dbReference type="Proteomes" id="UP001596171">
    <property type="component" value="Unassembled WGS sequence"/>
</dbReference>
<gene>
    <name evidence="1" type="ORF">ACFP1L_10510</name>
</gene>
<dbReference type="RefSeq" id="WP_171002382.1">
    <property type="nucleotide sequence ID" value="NZ_BJDI01000023.1"/>
</dbReference>
<name>A0ABW1SKR5_9LACO</name>
<evidence type="ECO:0000313" key="1">
    <source>
        <dbReference type="EMBL" id="MFC6202302.1"/>
    </source>
</evidence>